<feature type="region of interest" description="Disordered" evidence="1">
    <location>
        <begin position="130"/>
        <end position="184"/>
    </location>
</feature>
<dbReference type="EMBL" id="LR999452">
    <property type="protein sequence ID" value="CAE5963742.1"/>
    <property type="molecule type" value="Genomic_DNA"/>
</dbReference>
<proteinExistence type="predicted"/>
<feature type="compositionally biased region" description="Basic and acidic residues" evidence="1">
    <location>
        <begin position="85"/>
        <end position="104"/>
    </location>
</feature>
<protein>
    <submittedName>
        <fullName evidence="2">Uncharacterized protein</fullName>
    </submittedName>
</protein>
<evidence type="ECO:0000256" key="1">
    <source>
        <dbReference type="SAM" id="MobiDB-lite"/>
    </source>
</evidence>
<evidence type="ECO:0000313" key="2">
    <source>
        <dbReference type="EMBL" id="CAE5963742.1"/>
    </source>
</evidence>
<feature type="region of interest" description="Disordered" evidence="1">
    <location>
        <begin position="1"/>
        <end position="22"/>
    </location>
</feature>
<name>A0A8S1ZP59_ARAAE</name>
<dbReference type="Proteomes" id="UP000682877">
    <property type="component" value="Chromosome 2"/>
</dbReference>
<evidence type="ECO:0000313" key="3">
    <source>
        <dbReference type="Proteomes" id="UP000682877"/>
    </source>
</evidence>
<reference evidence="2" key="1">
    <citation type="submission" date="2021-01" db="EMBL/GenBank/DDBJ databases">
        <authorList>
            <person name="Bezrukov I."/>
        </authorList>
    </citation>
    <scope>NUCLEOTIDE SEQUENCE</scope>
</reference>
<accession>A0A8S1ZP59</accession>
<feature type="region of interest" description="Disordered" evidence="1">
    <location>
        <begin position="36"/>
        <end position="112"/>
    </location>
</feature>
<gene>
    <name evidence="2" type="ORF">AARE701A_LOCUS5138</name>
</gene>
<dbReference type="AlphaFoldDB" id="A0A8S1ZP59"/>
<feature type="compositionally biased region" description="Basic and acidic residues" evidence="1">
    <location>
        <begin position="144"/>
        <end position="159"/>
    </location>
</feature>
<keyword evidence="3" id="KW-1185">Reference proteome</keyword>
<sequence length="184" mass="20136">MNSRLPRASASKARPQNFTPAVLTAFSITKTLEKTMSHNKVSNGSAKPETHRTPPLPTTVAAPLSSNGDPPPSSSAPERCHHQRAAGEERKTIQFTISRRDSKSKARRSRSGAVLKLRYHLAHSLREPTAKSDLKLSASNSTLCREREKKQKEQREKGRNAKGPAPVLWKPPNAGDGRICKMGG</sequence>
<organism evidence="2 3">
    <name type="scientific">Arabidopsis arenosa</name>
    <name type="common">Sand rock-cress</name>
    <name type="synonym">Cardaminopsis arenosa</name>
    <dbReference type="NCBI Taxonomy" id="38785"/>
    <lineage>
        <taxon>Eukaryota</taxon>
        <taxon>Viridiplantae</taxon>
        <taxon>Streptophyta</taxon>
        <taxon>Embryophyta</taxon>
        <taxon>Tracheophyta</taxon>
        <taxon>Spermatophyta</taxon>
        <taxon>Magnoliopsida</taxon>
        <taxon>eudicotyledons</taxon>
        <taxon>Gunneridae</taxon>
        <taxon>Pentapetalae</taxon>
        <taxon>rosids</taxon>
        <taxon>malvids</taxon>
        <taxon>Brassicales</taxon>
        <taxon>Brassicaceae</taxon>
        <taxon>Camelineae</taxon>
        <taxon>Arabidopsis</taxon>
    </lineage>
</organism>